<evidence type="ECO:0000313" key="3">
    <source>
        <dbReference type="Proteomes" id="UP000288716"/>
    </source>
</evidence>
<comment type="caution">
    <text evidence="2">The sequence shown here is derived from an EMBL/GenBank/DDBJ whole genome shotgun (WGS) entry which is preliminary data.</text>
</comment>
<dbReference type="InterPro" id="IPR036249">
    <property type="entry name" value="Thioredoxin-like_sf"/>
</dbReference>
<dbReference type="OrthoDB" id="423313at2759"/>
<dbReference type="SUPFAM" id="SSF52833">
    <property type="entry name" value="Thioredoxin-like"/>
    <property type="match status" value="1"/>
</dbReference>
<name>A0A443SDP6_9ACAR</name>
<protein>
    <submittedName>
        <fullName evidence="2">Glutaredoxin domain-containing cysteine-rich protein-like protein</fullName>
    </submittedName>
</protein>
<dbReference type="PROSITE" id="PS51354">
    <property type="entry name" value="GLUTAREDOXIN_2"/>
    <property type="match status" value="1"/>
</dbReference>
<dbReference type="PANTHER" id="PTHR45669">
    <property type="entry name" value="GLUTAREDOXIN DOMAIN-CONTAINING CYSTEINE-RICH PROTEIN CG12206-RELATED"/>
    <property type="match status" value="1"/>
</dbReference>
<organism evidence="2 3">
    <name type="scientific">Leptotrombidium deliense</name>
    <dbReference type="NCBI Taxonomy" id="299467"/>
    <lineage>
        <taxon>Eukaryota</taxon>
        <taxon>Metazoa</taxon>
        <taxon>Ecdysozoa</taxon>
        <taxon>Arthropoda</taxon>
        <taxon>Chelicerata</taxon>
        <taxon>Arachnida</taxon>
        <taxon>Acari</taxon>
        <taxon>Acariformes</taxon>
        <taxon>Trombidiformes</taxon>
        <taxon>Prostigmata</taxon>
        <taxon>Anystina</taxon>
        <taxon>Parasitengona</taxon>
        <taxon>Trombiculoidea</taxon>
        <taxon>Trombiculidae</taxon>
        <taxon>Leptotrombidium</taxon>
    </lineage>
</organism>
<evidence type="ECO:0000313" key="2">
    <source>
        <dbReference type="EMBL" id="RWS25630.1"/>
    </source>
</evidence>
<dbReference type="PANTHER" id="PTHR45669:SF22">
    <property type="entry name" value="GLUTAREDOXIN DOMAIN-CONTAINING CYSTEINE-RICH PROTEIN CG12206-RELATED"/>
    <property type="match status" value="1"/>
</dbReference>
<feature type="region of interest" description="Disordered" evidence="1">
    <location>
        <begin position="24"/>
        <end position="43"/>
    </location>
</feature>
<accession>A0A443SDP6</accession>
<proteinExistence type="predicted"/>
<sequence>MITVIHINGLDERDTDAIRFNSSIASSSSGSSSSTVSESEDEGFSENSIQSLITIKGPTGSVRGFKHCVRQTITSFYNNFISKFVIMRKKKEIFVFYIQLQWELYETLLKIVEKRDIYVNSEFRNELEQRLKQIIVPCLFVNGKYFGDVESIERLNECGKLTQLLIDFKVSSKLCSSLFKTCVCCGNARFIPCSICHGSKKSFIHHFTTDSITLRCSRCNATGLIKCQLCYQ</sequence>
<dbReference type="AlphaFoldDB" id="A0A443SDP6"/>
<gene>
    <name evidence="2" type="ORF">B4U80_00235</name>
</gene>
<evidence type="ECO:0000256" key="1">
    <source>
        <dbReference type="SAM" id="MobiDB-lite"/>
    </source>
</evidence>
<dbReference type="VEuPathDB" id="VectorBase:LDEU006411"/>
<reference evidence="2 3" key="1">
    <citation type="journal article" date="2018" name="Gigascience">
        <title>Genomes of trombidid mites reveal novel predicted allergens and laterally-transferred genes associated with secondary metabolism.</title>
        <authorList>
            <person name="Dong X."/>
            <person name="Chaisiri K."/>
            <person name="Xia D."/>
            <person name="Armstrong S.D."/>
            <person name="Fang Y."/>
            <person name="Donnelly M.J."/>
            <person name="Kadowaki T."/>
            <person name="McGarry J.W."/>
            <person name="Darby A.C."/>
            <person name="Makepeace B.L."/>
        </authorList>
    </citation>
    <scope>NUCLEOTIDE SEQUENCE [LARGE SCALE GENOMIC DNA]</scope>
    <source>
        <strain evidence="2">UoL-UT</strain>
    </source>
</reference>
<dbReference type="STRING" id="299467.A0A443SDP6"/>
<keyword evidence="3" id="KW-1185">Reference proteome</keyword>
<dbReference type="Proteomes" id="UP000288716">
    <property type="component" value="Unassembled WGS sequence"/>
</dbReference>
<dbReference type="EMBL" id="NCKV01003511">
    <property type="protein sequence ID" value="RWS25630.1"/>
    <property type="molecule type" value="Genomic_DNA"/>
</dbReference>
<dbReference type="Pfam" id="PF23733">
    <property type="entry name" value="GRXCR1-2_C"/>
    <property type="match status" value="1"/>
</dbReference>
<feature type="compositionally biased region" description="Low complexity" evidence="1">
    <location>
        <begin position="24"/>
        <end position="37"/>
    </location>
</feature>
<dbReference type="Gene3D" id="3.40.30.10">
    <property type="entry name" value="Glutaredoxin"/>
    <property type="match status" value="1"/>
</dbReference>